<evidence type="ECO:0000259" key="21">
    <source>
        <dbReference type="Pfam" id="PF08245"/>
    </source>
</evidence>
<keyword evidence="23" id="KW-1185">Reference proteome</keyword>
<dbReference type="InterPro" id="IPR004101">
    <property type="entry name" value="Mur_ligase_C"/>
</dbReference>
<comment type="pathway">
    <text evidence="3 17 18">Cell wall biogenesis; peptidoglycan biosynthesis.</text>
</comment>
<keyword evidence="7 17" id="KW-0963">Cytoplasm</keyword>
<evidence type="ECO:0000256" key="10">
    <source>
        <dbReference type="ARBA" id="ARBA00022840"/>
    </source>
</evidence>
<keyword evidence="17 18" id="KW-0132">Cell division</keyword>
<dbReference type="Gene3D" id="3.40.50.720">
    <property type="entry name" value="NAD(P)-binding Rossmann-like Domain"/>
    <property type="match status" value="1"/>
</dbReference>
<dbReference type="GO" id="GO:0051301">
    <property type="term" value="P:cell division"/>
    <property type="evidence" value="ECO:0007669"/>
    <property type="project" value="UniProtKB-KW"/>
</dbReference>
<comment type="function">
    <text evidence="1 17 18">Cell wall formation. Catalyzes the addition of glutamate to the nucleotide precursor UDP-N-acetylmuramoyl-L-alanine (UMA).</text>
</comment>
<feature type="transmembrane region" description="Helical" evidence="19">
    <location>
        <begin position="16"/>
        <end position="34"/>
    </location>
</feature>
<keyword evidence="11 17" id="KW-0133">Cell shape</keyword>
<dbReference type="SUPFAM" id="SSF51984">
    <property type="entry name" value="MurCD N-terminal domain"/>
    <property type="match status" value="1"/>
</dbReference>
<dbReference type="EC" id="6.3.2.9" evidence="5 17"/>
<feature type="binding site" evidence="17">
    <location>
        <begin position="125"/>
        <end position="131"/>
    </location>
    <ligand>
        <name>ATP</name>
        <dbReference type="ChEBI" id="CHEBI:30616"/>
    </ligand>
</feature>
<evidence type="ECO:0000256" key="19">
    <source>
        <dbReference type="SAM" id="Phobius"/>
    </source>
</evidence>
<evidence type="ECO:0000256" key="1">
    <source>
        <dbReference type="ARBA" id="ARBA00002734"/>
    </source>
</evidence>
<keyword evidence="9 17" id="KW-0547">Nucleotide-binding</keyword>
<evidence type="ECO:0000256" key="5">
    <source>
        <dbReference type="ARBA" id="ARBA00012212"/>
    </source>
</evidence>
<keyword evidence="12 17" id="KW-0573">Peptidoglycan synthesis</keyword>
<dbReference type="Gene3D" id="3.40.1190.10">
    <property type="entry name" value="Mur-like, catalytic domain"/>
    <property type="match status" value="1"/>
</dbReference>
<dbReference type="UniPathway" id="UPA00219"/>
<gene>
    <name evidence="17" type="primary">murD</name>
    <name evidence="22" type="ORF">SAMN02745248_00939</name>
</gene>
<dbReference type="RefSeq" id="WP_072902886.1">
    <property type="nucleotide sequence ID" value="NZ_FRAD01000007.1"/>
</dbReference>
<evidence type="ECO:0000256" key="18">
    <source>
        <dbReference type="RuleBase" id="RU003664"/>
    </source>
</evidence>
<protein>
    <recommendedName>
        <fullName evidence="6 17">UDP-N-acetylmuramoylalanine--D-glutamate ligase</fullName>
        <ecNumber evidence="5 17">6.3.2.9</ecNumber>
    </recommendedName>
    <alternativeName>
        <fullName evidence="15 17">D-glutamic acid-adding enzyme</fullName>
    </alternativeName>
    <alternativeName>
        <fullName evidence="14 17">UDP-N-acetylmuramoyl-L-alanyl-D-glutamate synthetase</fullName>
    </alternativeName>
</protein>
<dbReference type="PANTHER" id="PTHR43692">
    <property type="entry name" value="UDP-N-ACETYLMURAMOYLALANINE--D-GLUTAMATE LIGASE"/>
    <property type="match status" value="1"/>
</dbReference>
<dbReference type="EMBL" id="FRAD01000007">
    <property type="protein sequence ID" value="SHJ79708.1"/>
    <property type="molecule type" value="Genomic_DNA"/>
</dbReference>
<keyword evidence="19" id="KW-0812">Transmembrane</keyword>
<comment type="similarity">
    <text evidence="4 17">Belongs to the MurCDEF family.</text>
</comment>
<dbReference type="GO" id="GO:0005524">
    <property type="term" value="F:ATP binding"/>
    <property type="evidence" value="ECO:0007669"/>
    <property type="project" value="UniProtKB-UniRule"/>
</dbReference>
<proteinExistence type="inferred from homology"/>
<keyword evidence="17 18" id="KW-0131">Cell cycle</keyword>
<reference evidence="22 23" key="1">
    <citation type="submission" date="2016-11" db="EMBL/GenBank/DDBJ databases">
        <authorList>
            <person name="Jaros S."/>
            <person name="Januszkiewicz K."/>
            <person name="Wedrychowicz H."/>
        </authorList>
    </citation>
    <scope>NUCLEOTIDE SEQUENCE [LARGE SCALE GENOMIC DNA]</scope>
    <source>
        <strain evidence="22 23">DSM 3090</strain>
    </source>
</reference>
<evidence type="ECO:0000259" key="20">
    <source>
        <dbReference type="Pfam" id="PF02875"/>
    </source>
</evidence>
<dbReference type="OrthoDB" id="9809796at2"/>
<evidence type="ECO:0000256" key="17">
    <source>
        <dbReference type="HAMAP-Rule" id="MF_00639"/>
    </source>
</evidence>
<dbReference type="GO" id="GO:0005737">
    <property type="term" value="C:cytoplasm"/>
    <property type="evidence" value="ECO:0007669"/>
    <property type="project" value="UniProtKB-SubCell"/>
</dbReference>
<dbReference type="GO" id="GO:0009252">
    <property type="term" value="P:peptidoglycan biosynthetic process"/>
    <property type="evidence" value="ECO:0007669"/>
    <property type="project" value="UniProtKB-UniRule"/>
</dbReference>
<evidence type="ECO:0000313" key="23">
    <source>
        <dbReference type="Proteomes" id="UP000183952"/>
    </source>
</evidence>
<dbReference type="Pfam" id="PF21799">
    <property type="entry name" value="MurD-like_N"/>
    <property type="match status" value="1"/>
</dbReference>
<evidence type="ECO:0000256" key="13">
    <source>
        <dbReference type="ARBA" id="ARBA00023316"/>
    </source>
</evidence>
<evidence type="ECO:0000256" key="4">
    <source>
        <dbReference type="ARBA" id="ARBA00010416"/>
    </source>
</evidence>
<dbReference type="AlphaFoldDB" id="A0A1M6M8D5"/>
<accession>A0A1M6M8D5</accession>
<dbReference type="InterPro" id="IPR036615">
    <property type="entry name" value="Mur_ligase_C_dom_sf"/>
</dbReference>
<dbReference type="SUPFAM" id="SSF53623">
    <property type="entry name" value="MurD-like peptide ligases, catalytic domain"/>
    <property type="match status" value="1"/>
</dbReference>
<dbReference type="GO" id="GO:0008764">
    <property type="term" value="F:UDP-N-acetylmuramoylalanine-D-glutamate ligase activity"/>
    <property type="evidence" value="ECO:0007669"/>
    <property type="project" value="UniProtKB-UniRule"/>
</dbReference>
<evidence type="ECO:0000256" key="8">
    <source>
        <dbReference type="ARBA" id="ARBA00022598"/>
    </source>
</evidence>
<keyword evidence="19" id="KW-0472">Membrane</keyword>
<dbReference type="STRING" id="1121331.SAMN02745248_00939"/>
<evidence type="ECO:0000256" key="16">
    <source>
        <dbReference type="ARBA" id="ARBA00047632"/>
    </source>
</evidence>
<dbReference type="Gene3D" id="3.90.190.20">
    <property type="entry name" value="Mur ligase, C-terminal domain"/>
    <property type="match status" value="1"/>
</dbReference>
<dbReference type="NCBIfam" id="TIGR01087">
    <property type="entry name" value="murD"/>
    <property type="match status" value="1"/>
</dbReference>
<sequence>MRKNFEEFKKFIKGKNVAVVGVGISNMPLIFFLVELGAKVTAFDKKTADKIDDEFMKRARENHVDLVLGEGYLDKLVGFDVVFKTPVMRIDNAALVKAKEEGAYITSEMEEFVKYCPCKIYGVTGSDGKTTTTTLIYKMLSEQGFKTWVGGNIGKPLFASIEEITAGDRVVVELSSFQLMTMDVSVDIAAITNLSPNHLDMHKDMQEYIDAKKNIFKYQQHDGRLILNRENEITYSMISEGKGSVELFSSKRDIESGAYFKENVLYVKDKAVCKKDDIVIKGMHNVENYLTAFLAVNEEVDIENMKKVAETFAGVEHRGEFVREIKGVKYFNDSIASSPTRTLATMSSFPQPVILIAGGYDKNISYQPLADQGYKYIKSMILLGDTKVKIQEAFMKLKEEKNIEIPTCVVDNMEEAVNKAKAIAENGDYVLLSPASASFDMFPNFEVRGNIFKSIVNNLE</sequence>
<dbReference type="Proteomes" id="UP000183952">
    <property type="component" value="Unassembled WGS sequence"/>
</dbReference>
<dbReference type="Pfam" id="PF02875">
    <property type="entry name" value="Mur_ligase_C"/>
    <property type="match status" value="1"/>
</dbReference>
<feature type="domain" description="Mur ligase central" evidence="21">
    <location>
        <begin position="123"/>
        <end position="295"/>
    </location>
</feature>
<evidence type="ECO:0000256" key="11">
    <source>
        <dbReference type="ARBA" id="ARBA00022960"/>
    </source>
</evidence>
<evidence type="ECO:0000256" key="2">
    <source>
        <dbReference type="ARBA" id="ARBA00004496"/>
    </source>
</evidence>
<dbReference type="PANTHER" id="PTHR43692:SF1">
    <property type="entry name" value="UDP-N-ACETYLMURAMOYLALANINE--D-GLUTAMATE LIGASE"/>
    <property type="match status" value="1"/>
</dbReference>
<feature type="domain" description="Mur ligase C-terminal" evidence="20">
    <location>
        <begin position="317"/>
        <end position="435"/>
    </location>
</feature>
<name>A0A1M6M8D5_9CLOT</name>
<keyword evidence="10 17" id="KW-0067">ATP-binding</keyword>
<dbReference type="InterPro" id="IPR005762">
    <property type="entry name" value="MurD"/>
</dbReference>
<keyword evidence="13 17" id="KW-0961">Cell wall biogenesis/degradation</keyword>
<dbReference type="HAMAP" id="MF_00639">
    <property type="entry name" value="MurD"/>
    <property type="match status" value="1"/>
</dbReference>
<dbReference type="SUPFAM" id="SSF53244">
    <property type="entry name" value="MurD-like peptide ligases, peptide-binding domain"/>
    <property type="match status" value="1"/>
</dbReference>
<keyword evidence="19" id="KW-1133">Transmembrane helix</keyword>
<comment type="catalytic activity">
    <reaction evidence="16 17 18">
        <text>UDP-N-acetyl-alpha-D-muramoyl-L-alanine + D-glutamate + ATP = UDP-N-acetyl-alpha-D-muramoyl-L-alanyl-D-glutamate + ADP + phosphate + H(+)</text>
        <dbReference type="Rhea" id="RHEA:16429"/>
        <dbReference type="ChEBI" id="CHEBI:15378"/>
        <dbReference type="ChEBI" id="CHEBI:29986"/>
        <dbReference type="ChEBI" id="CHEBI:30616"/>
        <dbReference type="ChEBI" id="CHEBI:43474"/>
        <dbReference type="ChEBI" id="CHEBI:83898"/>
        <dbReference type="ChEBI" id="CHEBI:83900"/>
        <dbReference type="ChEBI" id="CHEBI:456216"/>
        <dbReference type="EC" id="6.3.2.9"/>
    </reaction>
</comment>
<dbReference type="GO" id="GO:0008360">
    <property type="term" value="P:regulation of cell shape"/>
    <property type="evidence" value="ECO:0007669"/>
    <property type="project" value="UniProtKB-KW"/>
</dbReference>
<dbReference type="InterPro" id="IPR036565">
    <property type="entry name" value="Mur-like_cat_sf"/>
</dbReference>
<dbReference type="Pfam" id="PF08245">
    <property type="entry name" value="Mur_ligase_M"/>
    <property type="match status" value="1"/>
</dbReference>
<organism evidence="22 23">
    <name type="scientific">Hathewaya proteolytica DSM 3090</name>
    <dbReference type="NCBI Taxonomy" id="1121331"/>
    <lineage>
        <taxon>Bacteria</taxon>
        <taxon>Bacillati</taxon>
        <taxon>Bacillota</taxon>
        <taxon>Clostridia</taxon>
        <taxon>Eubacteriales</taxon>
        <taxon>Clostridiaceae</taxon>
        <taxon>Hathewaya</taxon>
    </lineage>
</organism>
<evidence type="ECO:0000256" key="12">
    <source>
        <dbReference type="ARBA" id="ARBA00022984"/>
    </source>
</evidence>
<evidence type="ECO:0000313" key="22">
    <source>
        <dbReference type="EMBL" id="SHJ79708.1"/>
    </source>
</evidence>
<keyword evidence="8 17" id="KW-0436">Ligase</keyword>
<dbReference type="InterPro" id="IPR013221">
    <property type="entry name" value="Mur_ligase_cen"/>
</dbReference>
<evidence type="ECO:0000256" key="9">
    <source>
        <dbReference type="ARBA" id="ARBA00022741"/>
    </source>
</evidence>
<evidence type="ECO:0000256" key="3">
    <source>
        <dbReference type="ARBA" id="ARBA00004752"/>
    </source>
</evidence>
<evidence type="ECO:0000256" key="6">
    <source>
        <dbReference type="ARBA" id="ARBA00015655"/>
    </source>
</evidence>
<dbReference type="GO" id="GO:0071555">
    <property type="term" value="P:cell wall organization"/>
    <property type="evidence" value="ECO:0007669"/>
    <property type="project" value="UniProtKB-KW"/>
</dbReference>
<evidence type="ECO:0000256" key="7">
    <source>
        <dbReference type="ARBA" id="ARBA00022490"/>
    </source>
</evidence>
<evidence type="ECO:0000256" key="15">
    <source>
        <dbReference type="ARBA" id="ARBA00032324"/>
    </source>
</evidence>
<evidence type="ECO:0000256" key="14">
    <source>
        <dbReference type="ARBA" id="ARBA00030398"/>
    </source>
</evidence>
<comment type="subcellular location">
    <subcellularLocation>
        <location evidence="2 17 18">Cytoplasm</location>
    </subcellularLocation>
</comment>